<dbReference type="PANTHER" id="PTHR37306">
    <property type="entry name" value="COLICIN V PRODUCTION PROTEIN"/>
    <property type="match status" value="1"/>
</dbReference>
<name>A0A9D9HZ97_9FIRM</name>
<keyword evidence="4 5" id="KW-0472">Membrane</keyword>
<comment type="subcellular location">
    <subcellularLocation>
        <location evidence="1">Membrane</location>
        <topology evidence="1">Multi-pass membrane protein</topology>
    </subcellularLocation>
</comment>
<dbReference type="InterPro" id="IPR003825">
    <property type="entry name" value="Colicin-V_CvpA"/>
</dbReference>
<evidence type="ECO:0000256" key="4">
    <source>
        <dbReference type="ARBA" id="ARBA00023136"/>
    </source>
</evidence>
<sequence length="234" mass="26418">MNYLLIGVVLFFILVTANGFRKGLLKSVLFCGTTILALFVTSQCYQFVGKALNEYTGLGEQIETSIEKSLEMKTNETKKIKRAEQTKKIESLNLPQGIKDALVENNNMDIYKALNVTSFYEYIASYLSKLVINAISYFLTFILSSIIIGLLIRVLDFITEIPILKEINKIGGLCLGAIEGLIGIWIFFLIVTIWGSTTFGETMFRYINDSTVLSFLYDNNIILNFITNMSKVLF</sequence>
<dbReference type="PANTHER" id="PTHR37306:SF1">
    <property type="entry name" value="COLICIN V PRODUCTION PROTEIN"/>
    <property type="match status" value="1"/>
</dbReference>
<evidence type="ECO:0000313" key="7">
    <source>
        <dbReference type="Proteomes" id="UP000823618"/>
    </source>
</evidence>
<protein>
    <submittedName>
        <fullName evidence="6">CvpA family protein</fullName>
    </submittedName>
</protein>
<dbReference type="GO" id="GO:0016020">
    <property type="term" value="C:membrane"/>
    <property type="evidence" value="ECO:0007669"/>
    <property type="project" value="UniProtKB-SubCell"/>
</dbReference>
<evidence type="ECO:0000256" key="1">
    <source>
        <dbReference type="ARBA" id="ARBA00004141"/>
    </source>
</evidence>
<reference evidence="6" key="2">
    <citation type="journal article" date="2021" name="PeerJ">
        <title>Extensive microbial diversity within the chicken gut microbiome revealed by metagenomics and culture.</title>
        <authorList>
            <person name="Gilroy R."/>
            <person name="Ravi A."/>
            <person name="Getino M."/>
            <person name="Pursley I."/>
            <person name="Horton D.L."/>
            <person name="Alikhan N.F."/>
            <person name="Baker D."/>
            <person name="Gharbi K."/>
            <person name="Hall N."/>
            <person name="Watson M."/>
            <person name="Adriaenssens E.M."/>
            <person name="Foster-Nyarko E."/>
            <person name="Jarju S."/>
            <person name="Secka A."/>
            <person name="Antonio M."/>
            <person name="Oren A."/>
            <person name="Chaudhuri R.R."/>
            <person name="La Ragione R."/>
            <person name="Hildebrand F."/>
            <person name="Pallen M.J."/>
        </authorList>
    </citation>
    <scope>NUCLEOTIDE SEQUENCE</scope>
    <source>
        <strain evidence="6">E3-2379</strain>
    </source>
</reference>
<dbReference type="Pfam" id="PF02674">
    <property type="entry name" value="Colicin_V"/>
    <property type="match status" value="1"/>
</dbReference>
<reference evidence="6" key="1">
    <citation type="submission" date="2020-10" db="EMBL/GenBank/DDBJ databases">
        <authorList>
            <person name="Gilroy R."/>
        </authorList>
    </citation>
    <scope>NUCLEOTIDE SEQUENCE</scope>
    <source>
        <strain evidence="6">E3-2379</strain>
    </source>
</reference>
<evidence type="ECO:0000256" key="3">
    <source>
        <dbReference type="ARBA" id="ARBA00022989"/>
    </source>
</evidence>
<evidence type="ECO:0000256" key="5">
    <source>
        <dbReference type="SAM" id="Phobius"/>
    </source>
</evidence>
<organism evidence="6 7">
    <name type="scientific">Candidatus Scybalomonas excrementavium</name>
    <dbReference type="NCBI Taxonomy" id="2840943"/>
    <lineage>
        <taxon>Bacteria</taxon>
        <taxon>Bacillati</taxon>
        <taxon>Bacillota</taxon>
        <taxon>Clostridia</taxon>
        <taxon>Lachnospirales</taxon>
        <taxon>Lachnospiraceae</taxon>
        <taxon>Lachnospiraceae incertae sedis</taxon>
        <taxon>Candidatus Scybalomonas</taxon>
    </lineage>
</organism>
<accession>A0A9D9HZ97</accession>
<feature type="transmembrane region" description="Helical" evidence="5">
    <location>
        <begin position="170"/>
        <end position="194"/>
    </location>
</feature>
<comment type="caution">
    <text evidence="6">The sequence shown here is derived from an EMBL/GenBank/DDBJ whole genome shotgun (WGS) entry which is preliminary data.</text>
</comment>
<gene>
    <name evidence="6" type="ORF">IAC13_01625</name>
</gene>
<keyword evidence="3 5" id="KW-1133">Transmembrane helix</keyword>
<dbReference type="AlphaFoldDB" id="A0A9D9HZ97"/>
<dbReference type="GO" id="GO:0009403">
    <property type="term" value="P:toxin biosynthetic process"/>
    <property type="evidence" value="ECO:0007669"/>
    <property type="project" value="InterPro"/>
</dbReference>
<feature type="transmembrane region" description="Helical" evidence="5">
    <location>
        <begin position="135"/>
        <end position="158"/>
    </location>
</feature>
<keyword evidence="2 5" id="KW-0812">Transmembrane</keyword>
<dbReference type="Proteomes" id="UP000823618">
    <property type="component" value="Unassembled WGS sequence"/>
</dbReference>
<evidence type="ECO:0000256" key="2">
    <source>
        <dbReference type="ARBA" id="ARBA00022692"/>
    </source>
</evidence>
<proteinExistence type="predicted"/>
<dbReference type="EMBL" id="JADIML010000049">
    <property type="protein sequence ID" value="MBO8462612.1"/>
    <property type="molecule type" value="Genomic_DNA"/>
</dbReference>
<evidence type="ECO:0000313" key="6">
    <source>
        <dbReference type="EMBL" id="MBO8462612.1"/>
    </source>
</evidence>